<dbReference type="STRING" id="81824.A9UUP8"/>
<gene>
    <name evidence="2" type="ORF">MONBRDRAFT_6583</name>
</gene>
<dbReference type="InParanoid" id="A9UUP8"/>
<proteinExistence type="predicted"/>
<dbReference type="AlphaFoldDB" id="A9UUP8"/>
<dbReference type="Proteomes" id="UP000001357">
    <property type="component" value="Unassembled WGS sequence"/>
</dbReference>
<dbReference type="EMBL" id="CH991546">
    <property type="protein sequence ID" value="EDQ90941.1"/>
    <property type="molecule type" value="Genomic_DNA"/>
</dbReference>
<dbReference type="RefSeq" id="XP_001744238.1">
    <property type="nucleotide sequence ID" value="XM_001744186.1"/>
</dbReference>
<dbReference type="GeneID" id="5889594"/>
<protein>
    <recommendedName>
        <fullName evidence="4">J domain-containing protein</fullName>
    </recommendedName>
</protein>
<evidence type="ECO:0000256" key="1">
    <source>
        <dbReference type="SAM" id="Phobius"/>
    </source>
</evidence>
<keyword evidence="1" id="KW-1133">Transmembrane helix</keyword>
<dbReference type="SUPFAM" id="SSF46565">
    <property type="entry name" value="Chaperone J-domain"/>
    <property type="match status" value="1"/>
</dbReference>
<evidence type="ECO:0000313" key="3">
    <source>
        <dbReference type="Proteomes" id="UP000001357"/>
    </source>
</evidence>
<dbReference type="InterPro" id="IPR036869">
    <property type="entry name" value="J_dom_sf"/>
</dbReference>
<dbReference type="PANTHER" id="PTHR44094:SF8">
    <property type="entry name" value="DNAJ HEAT SHOCK N-TERMINAL DOMAIN-CONTAINING PROTEIN-RELATED"/>
    <property type="match status" value="1"/>
</dbReference>
<dbReference type="KEGG" id="mbr:MONBRDRAFT_6583"/>
<accession>A9UUP8</accession>
<evidence type="ECO:0000313" key="2">
    <source>
        <dbReference type="EMBL" id="EDQ90941.1"/>
    </source>
</evidence>
<reference evidence="2 3" key="1">
    <citation type="journal article" date="2008" name="Nature">
        <title>The genome of the choanoflagellate Monosiga brevicollis and the origin of metazoans.</title>
        <authorList>
            <consortium name="JGI Sequencing"/>
            <person name="King N."/>
            <person name="Westbrook M.J."/>
            <person name="Young S.L."/>
            <person name="Kuo A."/>
            <person name="Abedin M."/>
            <person name="Chapman J."/>
            <person name="Fairclough S."/>
            <person name="Hellsten U."/>
            <person name="Isogai Y."/>
            <person name="Letunic I."/>
            <person name="Marr M."/>
            <person name="Pincus D."/>
            <person name="Putnam N."/>
            <person name="Rokas A."/>
            <person name="Wright K.J."/>
            <person name="Zuzow R."/>
            <person name="Dirks W."/>
            <person name="Good M."/>
            <person name="Goodstein D."/>
            <person name="Lemons D."/>
            <person name="Li W."/>
            <person name="Lyons J.B."/>
            <person name="Morris A."/>
            <person name="Nichols S."/>
            <person name="Richter D.J."/>
            <person name="Salamov A."/>
            <person name="Bork P."/>
            <person name="Lim W.A."/>
            <person name="Manning G."/>
            <person name="Miller W.T."/>
            <person name="McGinnis W."/>
            <person name="Shapiro H."/>
            <person name="Tjian R."/>
            <person name="Grigoriev I.V."/>
            <person name="Rokhsar D."/>
        </authorList>
    </citation>
    <scope>NUCLEOTIDE SEQUENCE [LARGE SCALE GENOMIC DNA]</scope>
    <source>
        <strain evidence="3">MX1 / ATCC 50154</strain>
    </source>
</reference>
<keyword evidence="3" id="KW-1185">Reference proteome</keyword>
<name>A9UUP8_MONBE</name>
<keyword evidence="1" id="KW-0472">Membrane</keyword>
<evidence type="ECO:0008006" key="4">
    <source>
        <dbReference type="Google" id="ProtNLM"/>
    </source>
</evidence>
<sequence>MADPAPMPVWEQVVMILFVGGGIVPVGFFIAGSVVGCPVSTIAIMIMVQMQKQRNKRIQDDKTRSRVIRNQSTCENHSTCEALKNLAEFTDGRHGPSEDLCGFYRHLGVPTNASATDIELAYVQCRQELETADSGNGELPELELAHHVLSHPELRQAYDMAETTLKQVVQKGAIDVDLVAVEVFGLDRFEKHCGTPLFVIVEKHRNDRQGILIALRSRYQAVIASSMKQLAMLEVLQSLEDSEDPKNTNTCALREAVLADAKHMVQTPYGPQMLHLLANTYRSAATASGCGPAAWYARLSNYFAAKARKSRSNDAVTSLAATREHREHMLPFYERDLYFAKRIHTRQMKLDGESDTEVDDDEASDFVDVFFEQPSDTTTHDVAAAADSPSSAFACTPDGLPTRQAGTMLYEPLCDVEELDVQARAAVINALWHDVKADVGELVYKVTRRVLQYDASQLRSRVDIFLLMADVFDEVALSK</sequence>
<keyword evidence="1" id="KW-0812">Transmembrane</keyword>
<dbReference type="InterPro" id="IPR052423">
    <property type="entry name" value="EMIR"/>
</dbReference>
<organism evidence="2 3">
    <name type="scientific">Monosiga brevicollis</name>
    <name type="common">Choanoflagellate</name>
    <dbReference type="NCBI Taxonomy" id="81824"/>
    <lineage>
        <taxon>Eukaryota</taxon>
        <taxon>Choanoflagellata</taxon>
        <taxon>Craspedida</taxon>
        <taxon>Salpingoecidae</taxon>
        <taxon>Monosiga</taxon>
    </lineage>
</organism>
<feature type="transmembrane region" description="Helical" evidence="1">
    <location>
        <begin position="15"/>
        <end position="48"/>
    </location>
</feature>
<dbReference type="PANTHER" id="PTHR44094">
    <property type="entry name" value="DNAJ HEAT SHOCK N-TERMINAL DOMAIN-CONTAINING PROTEIN"/>
    <property type="match status" value="1"/>
</dbReference>